<dbReference type="InterPro" id="IPR044135">
    <property type="entry name" value="Met-tRNA-FMT_C"/>
</dbReference>
<dbReference type="AlphaFoldDB" id="A0A4U7BPJ0"/>
<dbReference type="SUPFAM" id="SSF53328">
    <property type="entry name" value="Formyltransferase"/>
    <property type="match status" value="1"/>
</dbReference>
<evidence type="ECO:0000313" key="8">
    <source>
        <dbReference type="EMBL" id="TKX30836.1"/>
    </source>
</evidence>
<dbReference type="InterPro" id="IPR001555">
    <property type="entry name" value="GART_AS"/>
</dbReference>
<dbReference type="OrthoDB" id="9802815at2"/>
<dbReference type="GO" id="GO:0005829">
    <property type="term" value="C:cytosol"/>
    <property type="evidence" value="ECO:0007669"/>
    <property type="project" value="TreeGrafter"/>
</dbReference>
<organism evidence="8 9">
    <name type="scientific">Campylobacter estrildidarum</name>
    <dbReference type="NCBI Taxonomy" id="2510189"/>
    <lineage>
        <taxon>Bacteria</taxon>
        <taxon>Pseudomonadati</taxon>
        <taxon>Campylobacterota</taxon>
        <taxon>Epsilonproteobacteria</taxon>
        <taxon>Campylobacterales</taxon>
        <taxon>Campylobacteraceae</taxon>
        <taxon>Campylobacter</taxon>
    </lineage>
</organism>
<dbReference type="Gene3D" id="3.40.50.12230">
    <property type="match status" value="1"/>
</dbReference>
<dbReference type="InterPro" id="IPR036477">
    <property type="entry name" value="Formyl_transf_N_sf"/>
</dbReference>
<dbReference type="Pfam" id="PF02911">
    <property type="entry name" value="Formyl_trans_C"/>
    <property type="match status" value="1"/>
</dbReference>
<dbReference type="InterPro" id="IPR002376">
    <property type="entry name" value="Formyl_transf_N"/>
</dbReference>
<evidence type="ECO:0000313" key="9">
    <source>
        <dbReference type="Proteomes" id="UP000308838"/>
    </source>
</evidence>
<dbReference type="Pfam" id="PF00551">
    <property type="entry name" value="Formyl_trans_N"/>
    <property type="match status" value="1"/>
</dbReference>
<keyword evidence="9" id="KW-1185">Reference proteome</keyword>
<feature type="domain" description="Formyl transferase N-terminal" evidence="6">
    <location>
        <begin position="2"/>
        <end position="165"/>
    </location>
</feature>
<dbReference type="HAMAP" id="MF_00182">
    <property type="entry name" value="Formyl_trans"/>
    <property type="match status" value="1"/>
</dbReference>
<dbReference type="GO" id="GO:0004479">
    <property type="term" value="F:methionyl-tRNA formyltransferase activity"/>
    <property type="evidence" value="ECO:0007669"/>
    <property type="project" value="UniProtKB-UniRule"/>
</dbReference>
<feature type="domain" description="Formyl transferase C-terminal" evidence="7">
    <location>
        <begin position="202"/>
        <end position="297"/>
    </location>
</feature>
<sequence length="305" mass="34026">MKKIIFMGTPAYATCILKALLENENFNIVALFTQPDKTVGRKQILTPSHTKAFLSNHSSCIPIFTPKSLKDEATIKQISEFKPDFIVVAAYGKILPKAILDIAPCINLHASLLPKYRGASPIQSAILNGDKKSGVCTMLMEEGLDTGAILESVECDIKDKNSSEVFEILANLAAKLIISTLLNFENLIPKKQDENLATLCTKIKKEDGMITLSSAREIYQKYLAFTPWPNVFLANGLKFLELELVDENEIFNQEGEILELEKESFLLSCKQGILRIKKLQESGKKVLDGRTYLNGKRLKVGDYLH</sequence>
<dbReference type="PANTHER" id="PTHR11138:SF5">
    <property type="entry name" value="METHIONYL-TRNA FORMYLTRANSFERASE, MITOCHONDRIAL"/>
    <property type="match status" value="1"/>
</dbReference>
<comment type="function">
    <text evidence="5">Attaches a formyl group to the free amino group of methionyl-tRNA(fMet). The formyl group appears to play a dual role in the initiator identity of N-formylmethionyl-tRNA by promoting its recognition by IF2 and preventing the misappropriation of this tRNA by the elongation apparatus.</text>
</comment>
<evidence type="ECO:0000256" key="5">
    <source>
        <dbReference type="HAMAP-Rule" id="MF_00182"/>
    </source>
</evidence>
<comment type="catalytic activity">
    <reaction evidence="5">
        <text>L-methionyl-tRNA(fMet) + (6R)-10-formyltetrahydrofolate = N-formyl-L-methionyl-tRNA(fMet) + (6S)-5,6,7,8-tetrahydrofolate + H(+)</text>
        <dbReference type="Rhea" id="RHEA:24380"/>
        <dbReference type="Rhea" id="RHEA-COMP:9952"/>
        <dbReference type="Rhea" id="RHEA-COMP:9953"/>
        <dbReference type="ChEBI" id="CHEBI:15378"/>
        <dbReference type="ChEBI" id="CHEBI:57453"/>
        <dbReference type="ChEBI" id="CHEBI:78530"/>
        <dbReference type="ChEBI" id="CHEBI:78844"/>
        <dbReference type="ChEBI" id="CHEBI:195366"/>
        <dbReference type="EC" id="2.1.2.9"/>
    </reaction>
</comment>
<evidence type="ECO:0000256" key="3">
    <source>
        <dbReference type="ARBA" id="ARBA00022679"/>
    </source>
</evidence>
<evidence type="ECO:0000259" key="7">
    <source>
        <dbReference type="Pfam" id="PF02911"/>
    </source>
</evidence>
<comment type="similarity">
    <text evidence="1 5">Belongs to the Fmt family.</text>
</comment>
<protein>
    <recommendedName>
        <fullName evidence="2 5">Methionyl-tRNA formyltransferase</fullName>
        <ecNumber evidence="2 5">2.1.2.9</ecNumber>
    </recommendedName>
</protein>
<dbReference type="EC" id="2.1.2.9" evidence="2 5"/>
<comment type="caution">
    <text evidence="8">The sequence shown here is derived from an EMBL/GenBank/DDBJ whole genome shotgun (WGS) entry which is preliminary data.</text>
</comment>
<feature type="binding site" evidence="5">
    <location>
        <begin position="111"/>
        <end position="114"/>
    </location>
    <ligand>
        <name>(6S)-5,6,7,8-tetrahydrofolate</name>
        <dbReference type="ChEBI" id="CHEBI:57453"/>
    </ligand>
</feature>
<evidence type="ECO:0000256" key="4">
    <source>
        <dbReference type="ARBA" id="ARBA00022917"/>
    </source>
</evidence>
<gene>
    <name evidence="5" type="primary">fmt</name>
    <name evidence="8" type="ORF">CQA69_05080</name>
</gene>
<dbReference type="NCBIfam" id="TIGR00460">
    <property type="entry name" value="fmt"/>
    <property type="match status" value="1"/>
</dbReference>
<evidence type="ECO:0000259" key="6">
    <source>
        <dbReference type="Pfam" id="PF00551"/>
    </source>
</evidence>
<evidence type="ECO:0000256" key="2">
    <source>
        <dbReference type="ARBA" id="ARBA00012261"/>
    </source>
</evidence>
<dbReference type="RefSeq" id="WP_137620720.1">
    <property type="nucleotide sequence ID" value="NZ_NXLZ01000007.1"/>
</dbReference>
<name>A0A4U7BPJ0_9BACT</name>
<dbReference type="CDD" id="cd08704">
    <property type="entry name" value="Met_tRNA_FMT_C"/>
    <property type="match status" value="1"/>
</dbReference>
<dbReference type="PANTHER" id="PTHR11138">
    <property type="entry name" value="METHIONYL-TRNA FORMYLTRANSFERASE"/>
    <property type="match status" value="1"/>
</dbReference>
<dbReference type="InterPro" id="IPR041711">
    <property type="entry name" value="Met-tRNA-FMT_N"/>
</dbReference>
<evidence type="ECO:0000256" key="1">
    <source>
        <dbReference type="ARBA" id="ARBA00010699"/>
    </source>
</evidence>
<proteinExistence type="inferred from homology"/>
<dbReference type="EMBL" id="NXLZ01000007">
    <property type="protein sequence ID" value="TKX30836.1"/>
    <property type="molecule type" value="Genomic_DNA"/>
</dbReference>
<dbReference type="Proteomes" id="UP000308838">
    <property type="component" value="Unassembled WGS sequence"/>
</dbReference>
<keyword evidence="4 5" id="KW-0648">Protein biosynthesis</keyword>
<keyword evidence="3 5" id="KW-0808">Transferase</keyword>
<dbReference type="SUPFAM" id="SSF50486">
    <property type="entry name" value="FMT C-terminal domain-like"/>
    <property type="match status" value="1"/>
</dbReference>
<dbReference type="CDD" id="cd08646">
    <property type="entry name" value="FMT_core_Met-tRNA-FMT_N"/>
    <property type="match status" value="1"/>
</dbReference>
<dbReference type="PROSITE" id="PS00373">
    <property type="entry name" value="GART"/>
    <property type="match status" value="1"/>
</dbReference>
<accession>A0A4U7BPJ0</accession>
<reference evidence="8 9" key="1">
    <citation type="submission" date="2018-05" db="EMBL/GenBank/DDBJ databases">
        <title>Novel Campyloabacter and Helicobacter Species and Strains.</title>
        <authorList>
            <person name="Mannion A.J."/>
            <person name="Shen Z."/>
            <person name="Fox J.G."/>
        </authorList>
    </citation>
    <scope>NUCLEOTIDE SEQUENCE [LARGE SCALE GENOMIC DNA]</scope>
    <source>
        <strain evidence="9">MIT17-664</strain>
    </source>
</reference>
<dbReference type="InterPro" id="IPR005793">
    <property type="entry name" value="Formyl_trans_C"/>
</dbReference>
<dbReference type="InterPro" id="IPR011034">
    <property type="entry name" value="Formyl_transferase-like_C_sf"/>
</dbReference>
<dbReference type="InterPro" id="IPR005794">
    <property type="entry name" value="Fmt"/>
</dbReference>